<keyword evidence="2" id="KW-1185">Reference proteome</keyword>
<proteinExistence type="predicted"/>
<sequence length="205" mass="23635">MGNFSLELTEKYKLSGSNFLDWRVRMKSILCMKKLYSLVMGTEDTEIASERNNINPDRKELAFEIICINCDVKIAAQFSAEANDNPMLLWKSIDKFYQPKTVKNQTTYLSRIFSTFLPKSKLEESLNKLLENTRTLCSLIDDNSTTPSSLLDSVIAMWTIINLPNDYKTIGELWLKKCEIGERTPLLKDTIEEIQSCIQRTKENI</sequence>
<name>A0A9Q3H1A5_9BASI</name>
<dbReference type="AlphaFoldDB" id="A0A9Q3H1A5"/>
<protein>
    <submittedName>
        <fullName evidence="1">Uncharacterized protein</fullName>
    </submittedName>
</protein>
<gene>
    <name evidence="1" type="ORF">O181_027271</name>
</gene>
<dbReference type="OrthoDB" id="97058at2759"/>
<evidence type="ECO:0000313" key="2">
    <source>
        <dbReference type="Proteomes" id="UP000765509"/>
    </source>
</evidence>
<evidence type="ECO:0000313" key="1">
    <source>
        <dbReference type="EMBL" id="MBW0487556.1"/>
    </source>
</evidence>
<dbReference type="Proteomes" id="UP000765509">
    <property type="component" value="Unassembled WGS sequence"/>
</dbReference>
<reference evidence="1" key="1">
    <citation type="submission" date="2021-03" db="EMBL/GenBank/DDBJ databases">
        <title>Draft genome sequence of rust myrtle Austropuccinia psidii MF-1, a brazilian biotype.</title>
        <authorList>
            <person name="Quecine M.C."/>
            <person name="Pachon D.M.R."/>
            <person name="Bonatelli M.L."/>
            <person name="Correr F.H."/>
            <person name="Franceschini L.M."/>
            <person name="Leite T.F."/>
            <person name="Margarido G.R.A."/>
            <person name="Almeida C.A."/>
            <person name="Ferrarezi J.A."/>
            <person name="Labate C.A."/>
        </authorList>
    </citation>
    <scope>NUCLEOTIDE SEQUENCE</scope>
    <source>
        <strain evidence="1">MF-1</strain>
    </source>
</reference>
<organism evidence="1 2">
    <name type="scientific">Austropuccinia psidii MF-1</name>
    <dbReference type="NCBI Taxonomy" id="1389203"/>
    <lineage>
        <taxon>Eukaryota</taxon>
        <taxon>Fungi</taxon>
        <taxon>Dikarya</taxon>
        <taxon>Basidiomycota</taxon>
        <taxon>Pucciniomycotina</taxon>
        <taxon>Pucciniomycetes</taxon>
        <taxon>Pucciniales</taxon>
        <taxon>Sphaerophragmiaceae</taxon>
        <taxon>Austropuccinia</taxon>
    </lineage>
</organism>
<dbReference type="EMBL" id="AVOT02009183">
    <property type="protein sequence ID" value="MBW0487556.1"/>
    <property type="molecule type" value="Genomic_DNA"/>
</dbReference>
<comment type="caution">
    <text evidence="1">The sequence shown here is derived from an EMBL/GenBank/DDBJ whole genome shotgun (WGS) entry which is preliminary data.</text>
</comment>
<accession>A0A9Q3H1A5</accession>